<dbReference type="PANTHER" id="PTHR22603">
    <property type="entry name" value="CHOLINE/ETHANOALAMINE KINASE"/>
    <property type="match status" value="1"/>
</dbReference>
<dbReference type="Pfam" id="PF01636">
    <property type="entry name" value="APH"/>
    <property type="match status" value="1"/>
</dbReference>
<keyword evidence="3" id="KW-1185">Reference proteome</keyword>
<dbReference type="CDD" id="cd05151">
    <property type="entry name" value="ChoK-like"/>
    <property type="match status" value="1"/>
</dbReference>
<evidence type="ECO:0000313" key="3">
    <source>
        <dbReference type="Proteomes" id="UP000286680"/>
    </source>
</evidence>
<dbReference type="RefSeq" id="WP_126820321.1">
    <property type="nucleotide sequence ID" value="NZ_PIPS01000004.1"/>
</dbReference>
<protein>
    <recommendedName>
        <fullName evidence="1">Aminoglycoside phosphotransferase domain-containing protein</fullName>
    </recommendedName>
</protein>
<sequence>MKIEKPIEVRALRSGVANEVWLLRGANASYVFKWLNHSDCLGLRRSDEFHLQQQLADVGLAPEVIALDPSRWVLQEYISATPISAKPIKTTEKLRITAQALAQIHRQKPAWQGTTLWQKADHYAHRLGETEQQQLAAFNKTLTTDEPQVLCHFDLAFAHILTGHSLKVIDWEYAGWGDRLTDIASTIEINGLDANGCAELCHHYSEQTGIEIDNHCLHEHRQFVRWLYRQWSKLLQQGALSE</sequence>
<proteinExistence type="predicted"/>
<dbReference type="Gene3D" id="3.90.1200.10">
    <property type="match status" value="1"/>
</dbReference>
<dbReference type="EMBL" id="PIPS01000004">
    <property type="protein sequence ID" value="RUO40226.1"/>
    <property type="molecule type" value="Genomic_DNA"/>
</dbReference>
<organism evidence="2 3">
    <name type="scientific">Idiomarina aquatica</name>
    <dbReference type="NCBI Taxonomy" id="1327752"/>
    <lineage>
        <taxon>Bacteria</taxon>
        <taxon>Pseudomonadati</taxon>
        <taxon>Pseudomonadota</taxon>
        <taxon>Gammaproteobacteria</taxon>
        <taxon>Alteromonadales</taxon>
        <taxon>Idiomarinaceae</taxon>
        <taxon>Idiomarina</taxon>
    </lineage>
</organism>
<name>A0AA94JD79_9GAMM</name>
<dbReference type="GO" id="GO:0004305">
    <property type="term" value="F:ethanolamine kinase activity"/>
    <property type="evidence" value="ECO:0007669"/>
    <property type="project" value="TreeGrafter"/>
</dbReference>
<dbReference type="GO" id="GO:0006646">
    <property type="term" value="P:phosphatidylethanolamine biosynthetic process"/>
    <property type="evidence" value="ECO:0007669"/>
    <property type="project" value="TreeGrafter"/>
</dbReference>
<evidence type="ECO:0000313" key="2">
    <source>
        <dbReference type="EMBL" id="RUO40226.1"/>
    </source>
</evidence>
<dbReference type="Proteomes" id="UP000286680">
    <property type="component" value="Unassembled WGS sequence"/>
</dbReference>
<feature type="domain" description="Aminoglycoside phosphotransferase" evidence="1">
    <location>
        <begin position="8"/>
        <end position="195"/>
    </location>
</feature>
<dbReference type="InterPro" id="IPR011009">
    <property type="entry name" value="Kinase-like_dom_sf"/>
</dbReference>
<dbReference type="PANTHER" id="PTHR22603:SF66">
    <property type="entry name" value="ETHANOLAMINE KINASE"/>
    <property type="match status" value="1"/>
</dbReference>
<dbReference type="Gene3D" id="3.30.200.20">
    <property type="entry name" value="Phosphorylase Kinase, domain 1"/>
    <property type="match status" value="1"/>
</dbReference>
<dbReference type="AlphaFoldDB" id="A0AA94JD79"/>
<gene>
    <name evidence="2" type="ORF">CWE23_11490</name>
</gene>
<comment type="caution">
    <text evidence="2">The sequence shown here is derived from an EMBL/GenBank/DDBJ whole genome shotgun (WGS) entry which is preliminary data.</text>
</comment>
<evidence type="ECO:0000259" key="1">
    <source>
        <dbReference type="Pfam" id="PF01636"/>
    </source>
</evidence>
<dbReference type="GO" id="GO:0005737">
    <property type="term" value="C:cytoplasm"/>
    <property type="evidence" value="ECO:0007669"/>
    <property type="project" value="TreeGrafter"/>
</dbReference>
<dbReference type="SUPFAM" id="SSF56112">
    <property type="entry name" value="Protein kinase-like (PK-like)"/>
    <property type="match status" value="1"/>
</dbReference>
<dbReference type="InterPro" id="IPR002575">
    <property type="entry name" value="Aminoglycoside_PTrfase"/>
</dbReference>
<reference evidence="3" key="1">
    <citation type="journal article" date="2018" name="Front. Microbiol.">
        <title>Genome-Based Analysis Reveals the Taxonomy and Diversity of the Family Idiomarinaceae.</title>
        <authorList>
            <person name="Liu Y."/>
            <person name="Lai Q."/>
            <person name="Shao Z."/>
        </authorList>
    </citation>
    <scope>NUCLEOTIDE SEQUENCE [LARGE SCALE GENOMIC DNA]</scope>
    <source>
        <strain evidence="3">SN-14</strain>
    </source>
</reference>
<accession>A0AA94JD79</accession>